<dbReference type="PRINTS" id="PR00019">
    <property type="entry name" value="LEURICHRPT"/>
</dbReference>
<dbReference type="GO" id="GO:0002224">
    <property type="term" value="P:toll-like receptor signaling pathway"/>
    <property type="evidence" value="ECO:0007669"/>
    <property type="project" value="UniProtKB-UniRule"/>
</dbReference>
<dbReference type="GO" id="GO:0004888">
    <property type="term" value="F:transmembrane signaling receptor activity"/>
    <property type="evidence" value="ECO:0007669"/>
    <property type="project" value="InterPro"/>
</dbReference>
<dbReference type="PANTHER" id="PTHR24365">
    <property type="entry name" value="TOLL-LIKE RECEPTOR"/>
    <property type="match status" value="1"/>
</dbReference>
<dbReference type="GO" id="GO:0005886">
    <property type="term" value="C:plasma membrane"/>
    <property type="evidence" value="ECO:0007669"/>
    <property type="project" value="TreeGrafter"/>
</dbReference>
<comment type="function">
    <text evidence="15">Cooperates with LY96 to mediate the innate immune response to bacterial lipoproteins and other microbial cell wall components. Cooperates with TLR1 or TLR6 to mediate the innate immune response to bacterial lipoproteins or lipopeptides. Acts via MYD88 and TRAF6, leading to NF-kappa-B activation, cytokine secretion and the inflammatory response.</text>
</comment>
<dbReference type="Gene3D" id="3.40.50.10140">
    <property type="entry name" value="Toll/interleukin-1 receptor homology (TIR) domain"/>
    <property type="match status" value="1"/>
</dbReference>
<evidence type="ECO:0000256" key="7">
    <source>
        <dbReference type="ARBA" id="ARBA00022737"/>
    </source>
</evidence>
<dbReference type="GO" id="GO:0045087">
    <property type="term" value="P:innate immune response"/>
    <property type="evidence" value="ECO:0007669"/>
    <property type="project" value="UniProtKB-UniRule"/>
</dbReference>
<evidence type="ECO:0000256" key="17">
    <source>
        <dbReference type="SAM" id="Phobius"/>
    </source>
</evidence>
<dbReference type="InterPro" id="IPR017241">
    <property type="entry name" value="Toll-like_receptor"/>
</dbReference>
<evidence type="ECO:0000256" key="8">
    <source>
        <dbReference type="ARBA" id="ARBA00022859"/>
    </source>
</evidence>
<dbReference type="PRINTS" id="PR01537">
    <property type="entry name" value="INTRLKN1R1F"/>
</dbReference>
<dbReference type="Pfam" id="PF13855">
    <property type="entry name" value="LRR_8"/>
    <property type="match status" value="2"/>
</dbReference>
<dbReference type="InterPro" id="IPR003591">
    <property type="entry name" value="Leu-rich_rpt_typical-subtyp"/>
</dbReference>
<evidence type="ECO:0000256" key="2">
    <source>
        <dbReference type="ARBA" id="ARBA00009634"/>
    </source>
</evidence>
<dbReference type="FunFam" id="3.40.50.10140:FF:000001">
    <property type="entry name" value="Toll-like receptor 2"/>
    <property type="match status" value="1"/>
</dbReference>
<feature type="disulfide bond" evidence="16">
    <location>
        <begin position="349"/>
        <end position="378"/>
    </location>
</feature>
<accession>A0AAW1G1W3</accession>
<keyword evidence="21" id="KW-1185">Reference proteome</keyword>
<evidence type="ECO:0000256" key="3">
    <source>
        <dbReference type="ARBA" id="ARBA00022588"/>
    </source>
</evidence>
<dbReference type="SMART" id="SM00255">
    <property type="entry name" value="TIR"/>
    <property type="match status" value="1"/>
</dbReference>
<dbReference type="GO" id="GO:0006954">
    <property type="term" value="P:inflammatory response"/>
    <property type="evidence" value="ECO:0007669"/>
    <property type="project" value="UniProtKB-UniRule"/>
</dbReference>
<evidence type="ECO:0000259" key="19">
    <source>
        <dbReference type="PROSITE" id="PS50104"/>
    </source>
</evidence>
<keyword evidence="13" id="KW-0325">Glycoprotein</keyword>
<keyword evidence="6 18" id="KW-0732">Signal</keyword>
<dbReference type="AlphaFoldDB" id="A0AAW1G1W3"/>
<evidence type="ECO:0000313" key="20">
    <source>
        <dbReference type="EMBL" id="KAK9540623.1"/>
    </source>
</evidence>
<dbReference type="Proteomes" id="UP001488805">
    <property type="component" value="Unassembled WGS sequence"/>
</dbReference>
<comment type="caution">
    <text evidence="20">The sequence shown here is derived from an EMBL/GenBank/DDBJ whole genome shotgun (WGS) entry which is preliminary data.</text>
</comment>
<proteinExistence type="inferred from homology"/>
<dbReference type="InterPro" id="IPR000157">
    <property type="entry name" value="TIR_dom"/>
</dbReference>
<keyword evidence="9 17" id="KW-1133">Transmembrane helix</keyword>
<evidence type="ECO:0000256" key="14">
    <source>
        <dbReference type="ARBA" id="ARBA00023198"/>
    </source>
</evidence>
<feature type="disulfide bond" evidence="16">
    <location>
        <begin position="28"/>
        <end position="33"/>
    </location>
</feature>
<feature type="disulfide bond" evidence="16">
    <location>
        <begin position="428"/>
        <end position="450"/>
    </location>
</feature>
<evidence type="ECO:0000256" key="5">
    <source>
        <dbReference type="ARBA" id="ARBA00022692"/>
    </source>
</evidence>
<dbReference type="Pfam" id="PF01582">
    <property type="entry name" value="TIR"/>
    <property type="match status" value="1"/>
</dbReference>
<keyword evidence="8 15" id="KW-0391">Immunity</keyword>
<evidence type="ECO:0000256" key="9">
    <source>
        <dbReference type="ARBA" id="ARBA00022989"/>
    </source>
</evidence>
<comment type="similarity">
    <text evidence="2 15">Belongs to the Toll-like receptor family.</text>
</comment>
<dbReference type="SUPFAM" id="SSF52058">
    <property type="entry name" value="L domain-like"/>
    <property type="match status" value="1"/>
</dbReference>
<gene>
    <name evidence="20" type="ORF">VZT92_003064</name>
</gene>
<feature type="chain" id="PRO_5043340303" description="Toll-like receptor 2" evidence="18">
    <location>
        <begin position="20"/>
        <end position="790"/>
    </location>
</feature>
<dbReference type="GO" id="GO:0043235">
    <property type="term" value="C:receptor complex"/>
    <property type="evidence" value="ECO:0007669"/>
    <property type="project" value="TreeGrafter"/>
</dbReference>
<dbReference type="InterPro" id="IPR001611">
    <property type="entry name" value="Leu-rich_rpt"/>
</dbReference>
<evidence type="ECO:0000256" key="1">
    <source>
        <dbReference type="ARBA" id="ARBA00004479"/>
    </source>
</evidence>
<protein>
    <recommendedName>
        <fullName evidence="15">Toll-like receptor 2</fullName>
    </recommendedName>
</protein>
<evidence type="ECO:0000256" key="11">
    <source>
        <dbReference type="ARBA" id="ARBA00023157"/>
    </source>
</evidence>
<dbReference type="PROSITE" id="PS51450">
    <property type="entry name" value="LRR"/>
    <property type="match status" value="2"/>
</dbReference>
<name>A0AAW1G1W3_ZOAVI</name>
<feature type="transmembrane region" description="Helical" evidence="17">
    <location>
        <begin position="582"/>
        <end position="611"/>
    </location>
</feature>
<keyword evidence="10 17" id="KW-0472">Membrane</keyword>
<dbReference type="EMBL" id="JBCEZU010000013">
    <property type="protein sequence ID" value="KAK9540623.1"/>
    <property type="molecule type" value="Genomic_DNA"/>
</dbReference>
<evidence type="ECO:0000256" key="6">
    <source>
        <dbReference type="ARBA" id="ARBA00022729"/>
    </source>
</evidence>
<dbReference type="PIRSF" id="PIRSF037595">
    <property type="entry name" value="Toll-like_receptor"/>
    <property type="match status" value="1"/>
</dbReference>
<evidence type="ECO:0000256" key="12">
    <source>
        <dbReference type="ARBA" id="ARBA00023170"/>
    </source>
</evidence>
<dbReference type="InterPro" id="IPR035897">
    <property type="entry name" value="Toll_tir_struct_dom_sf"/>
</dbReference>
<dbReference type="PROSITE" id="PS50104">
    <property type="entry name" value="TIR"/>
    <property type="match status" value="1"/>
</dbReference>
<dbReference type="InterPro" id="IPR032675">
    <property type="entry name" value="LRR_dom_sf"/>
</dbReference>
<dbReference type="Gene3D" id="3.80.10.10">
    <property type="entry name" value="Ribonuclease Inhibitor"/>
    <property type="match status" value="1"/>
</dbReference>
<comment type="subcellular location">
    <subcellularLocation>
        <location evidence="1">Membrane</location>
        <topology evidence="1">Single-pass type I membrane protein</topology>
    </subcellularLocation>
</comment>
<keyword evidence="3 15" id="KW-0399">Innate immunity</keyword>
<dbReference type="SMART" id="SM00364">
    <property type="entry name" value="LRR_BAC"/>
    <property type="match status" value="5"/>
</dbReference>
<dbReference type="PANTHER" id="PTHR24365:SF17">
    <property type="entry name" value="TOLL-LIKE RECEPTOR 2"/>
    <property type="match status" value="1"/>
</dbReference>
<evidence type="ECO:0000256" key="10">
    <source>
        <dbReference type="ARBA" id="ARBA00023136"/>
    </source>
</evidence>
<evidence type="ECO:0000256" key="18">
    <source>
        <dbReference type="SAM" id="SignalP"/>
    </source>
</evidence>
<evidence type="ECO:0000256" key="16">
    <source>
        <dbReference type="PIRSR" id="PIRSR037595-2"/>
    </source>
</evidence>
<keyword evidence="11 16" id="KW-1015">Disulfide bond</keyword>
<feature type="signal peptide" evidence="18">
    <location>
        <begin position="1"/>
        <end position="19"/>
    </location>
</feature>
<keyword evidence="5 17" id="KW-0812">Transmembrane</keyword>
<dbReference type="SMART" id="SM00369">
    <property type="entry name" value="LRR_TYP"/>
    <property type="match status" value="7"/>
</dbReference>
<keyword evidence="14 15" id="KW-0395">Inflammatory response</keyword>
<keyword evidence="7" id="KW-0677">Repeat</keyword>
<evidence type="ECO:0000256" key="4">
    <source>
        <dbReference type="ARBA" id="ARBA00022614"/>
    </source>
</evidence>
<reference evidence="20 21" key="1">
    <citation type="journal article" date="2024" name="Genome Biol. Evol.">
        <title>Chromosome-level genome assembly of the viviparous eelpout Zoarces viviparus.</title>
        <authorList>
            <person name="Fuhrmann N."/>
            <person name="Brasseur M.V."/>
            <person name="Bakowski C.E."/>
            <person name="Podsiadlowski L."/>
            <person name="Prost S."/>
            <person name="Krehenwinkel H."/>
            <person name="Mayer C."/>
        </authorList>
    </citation>
    <scope>NUCLEOTIDE SEQUENCE [LARGE SCALE GENOMIC DNA]</scope>
    <source>
        <strain evidence="20">NO-MEL_2022_Ind0_liver</strain>
    </source>
</reference>
<keyword evidence="12 15" id="KW-0675">Receptor</keyword>
<dbReference type="GO" id="GO:0042497">
    <property type="term" value="F:triacyl lipopeptide binding"/>
    <property type="evidence" value="ECO:0007669"/>
    <property type="project" value="TreeGrafter"/>
</dbReference>
<organism evidence="20 21">
    <name type="scientific">Zoarces viviparus</name>
    <name type="common">Viviparous eelpout</name>
    <name type="synonym">Blennius viviparus</name>
    <dbReference type="NCBI Taxonomy" id="48416"/>
    <lineage>
        <taxon>Eukaryota</taxon>
        <taxon>Metazoa</taxon>
        <taxon>Chordata</taxon>
        <taxon>Craniata</taxon>
        <taxon>Vertebrata</taxon>
        <taxon>Euteleostomi</taxon>
        <taxon>Actinopterygii</taxon>
        <taxon>Neopterygii</taxon>
        <taxon>Teleostei</taxon>
        <taxon>Neoteleostei</taxon>
        <taxon>Acanthomorphata</taxon>
        <taxon>Eupercaria</taxon>
        <taxon>Perciformes</taxon>
        <taxon>Cottioidei</taxon>
        <taxon>Zoarcales</taxon>
        <taxon>Zoarcidae</taxon>
        <taxon>Zoarcinae</taxon>
        <taxon>Zoarces</taxon>
    </lineage>
</organism>
<sequence length="790" mass="89993">MRILTFLSFVLLLMHQSFSLSRAQCRSCEQTSCNCSGQNLTTVPEAPSTLITELDLSFNRLQTIVKNDFVAFSRLQSLIVNNNRIQKIHDEAFVPLTNLEKLDLSFNRLATLSAGWFENLFSLHHLNLLGNKYKMLGQGNVFQPLKSLRTLHFGGPDLQSVRKSDFSGLSVLEEVVFDGKNLRYYAEGSLRQIGPLKFVTLGLNGPFWGNQKLVEAILSDVVHQNTTLTFTDTWFSTEDQILPLKMAHRGGATSIIFKDVILTVSATMAFLHIMSDSNLTKLALVDTKLLLSSLRSIEYPQHFNCLEDIVLKNVGVPQFYNFPVFFLGPLVGMVRRVSLLNCKLFLWPCEYSADYSNLEYIDVSDNLLSDLAFSEMMCDGNGGLWTLQTINVSRNHLQSINSQLFTKLNKLKNIDMSGNAFHSLPATCYWPPSLQFLNLSSTHLPKVTTCLPVTLRILDLSDNDLTVFNVKLPFLTELYISGNKIVTLPDGVLYPRLTFLSIQNNDLQTFSSKTLNHYSNLKSLEAGANKYICSCDFLAFMTSPRVTFGDDSKSYVCDSPDAVRGSRVAEARLSVFECHTALAFSLLCSGFLVVFLLVAGLCHKFSVVWYLKMTWYWLRAKRKPKLKKGELEYDAFVSYSEMDSGWVDAHLVPELEQTEPPLRLCLHKRDFVPGGWILDNIMEAIEKSHKTLFVLSPHFVSSEWCKYELDYTHFRVFDQNDDTVVLILLEPIDKETIPKKFCKLRRLMNSRTYLEWPDDDDQIPRFWHSLKTAIKRPDNGNCVRFDNVDF</sequence>
<dbReference type="SUPFAM" id="SSF52200">
    <property type="entry name" value="Toll/Interleukin receptor TIR domain"/>
    <property type="match status" value="1"/>
</dbReference>
<feature type="domain" description="TIR" evidence="19">
    <location>
        <begin position="631"/>
        <end position="774"/>
    </location>
</feature>
<keyword evidence="4" id="KW-0433">Leucine-rich repeat</keyword>
<evidence type="ECO:0000256" key="15">
    <source>
        <dbReference type="PIRNR" id="PIRNR037595"/>
    </source>
</evidence>
<evidence type="ECO:0000313" key="21">
    <source>
        <dbReference type="Proteomes" id="UP001488805"/>
    </source>
</evidence>
<evidence type="ECO:0000256" key="13">
    <source>
        <dbReference type="ARBA" id="ARBA00023180"/>
    </source>
</evidence>